<proteinExistence type="predicted"/>
<keyword evidence="1" id="KW-0812">Transmembrane</keyword>
<gene>
    <name evidence="2" type="ORF">OCV77_02390</name>
</gene>
<dbReference type="Proteomes" id="UP001652432">
    <property type="component" value="Unassembled WGS sequence"/>
</dbReference>
<evidence type="ECO:0008006" key="4">
    <source>
        <dbReference type="Google" id="ProtNLM"/>
    </source>
</evidence>
<protein>
    <recommendedName>
        <fullName evidence="4">LysM domain-containing protein</fullName>
    </recommendedName>
</protein>
<evidence type="ECO:0000313" key="3">
    <source>
        <dbReference type="Proteomes" id="UP001652432"/>
    </source>
</evidence>
<keyword evidence="1" id="KW-1133">Transmembrane helix</keyword>
<keyword evidence="3" id="KW-1185">Reference proteome</keyword>
<feature type="transmembrane region" description="Helical" evidence="1">
    <location>
        <begin position="21"/>
        <end position="43"/>
    </location>
</feature>
<sequence>MNNQISERRIRNNKKKRCRQLRRHLMITVITLLLTIGISGAFFSIGSRAQAAGDHNISYKYYKSVTVASGETLWNYADQYADSEFYDSHDDYIKEVMNINHMEKDTIIYGQHIILPYYSNVFVE</sequence>
<evidence type="ECO:0000313" key="2">
    <source>
        <dbReference type="EMBL" id="MCU6743360.1"/>
    </source>
</evidence>
<dbReference type="InterPro" id="IPR036779">
    <property type="entry name" value="LysM_dom_sf"/>
</dbReference>
<dbReference type="Gene3D" id="3.10.350.10">
    <property type="entry name" value="LysM domain"/>
    <property type="match status" value="1"/>
</dbReference>
<accession>A0ABT2SZH0</accession>
<evidence type="ECO:0000256" key="1">
    <source>
        <dbReference type="SAM" id="Phobius"/>
    </source>
</evidence>
<keyword evidence="1" id="KW-0472">Membrane</keyword>
<name>A0ABT2SZH0_9FIRM</name>
<comment type="caution">
    <text evidence="2">The sequence shown here is derived from an EMBL/GenBank/DDBJ whole genome shotgun (WGS) entry which is preliminary data.</text>
</comment>
<dbReference type="RefSeq" id="WP_262573029.1">
    <property type="nucleotide sequence ID" value="NZ_JAOQKJ010000002.1"/>
</dbReference>
<reference evidence="2 3" key="1">
    <citation type="journal article" date="2021" name="ISME Commun">
        <title>Automated analysis of genomic sequences facilitates high-throughput and comprehensive description of bacteria.</title>
        <authorList>
            <person name="Hitch T.C.A."/>
        </authorList>
    </citation>
    <scope>NUCLEOTIDE SEQUENCE [LARGE SCALE GENOMIC DNA]</scope>
    <source>
        <strain evidence="2 3">Sanger_18</strain>
    </source>
</reference>
<dbReference type="EMBL" id="JAOQKJ010000002">
    <property type="protein sequence ID" value="MCU6743360.1"/>
    <property type="molecule type" value="Genomic_DNA"/>
</dbReference>
<organism evidence="2 3">
    <name type="scientific">Suilimivivens aceti</name>
    <dbReference type="NCBI Taxonomy" id="2981774"/>
    <lineage>
        <taxon>Bacteria</taxon>
        <taxon>Bacillati</taxon>
        <taxon>Bacillota</taxon>
        <taxon>Clostridia</taxon>
        <taxon>Lachnospirales</taxon>
        <taxon>Lachnospiraceae</taxon>
        <taxon>Suilimivivens</taxon>
    </lineage>
</organism>